<dbReference type="PANTHER" id="PTHR44858">
    <property type="entry name" value="TETRATRICOPEPTIDE REPEAT PROTEIN 6"/>
    <property type="match status" value="1"/>
</dbReference>
<keyword evidence="2 3" id="KW-0802">TPR repeat</keyword>
<accession>A0A7J7GPR6</accession>
<dbReference type="Proteomes" id="UP000593564">
    <property type="component" value="Unassembled WGS sequence"/>
</dbReference>
<dbReference type="InterPro" id="IPR050498">
    <property type="entry name" value="Ycf3"/>
</dbReference>
<dbReference type="InterPro" id="IPR019734">
    <property type="entry name" value="TPR_rpt"/>
</dbReference>
<comment type="caution">
    <text evidence="5">The sequence shown here is derived from an EMBL/GenBank/DDBJ whole genome shotgun (WGS) entry which is preliminary data.</text>
</comment>
<gene>
    <name evidence="5" type="ORF">HYC85_020342</name>
</gene>
<reference evidence="6" key="1">
    <citation type="journal article" date="2020" name="Nat. Commun.">
        <title>Genome assembly of wild tea tree DASZ reveals pedigree and selection history of tea varieties.</title>
        <authorList>
            <person name="Zhang W."/>
            <person name="Zhang Y."/>
            <person name="Qiu H."/>
            <person name="Guo Y."/>
            <person name="Wan H."/>
            <person name="Zhang X."/>
            <person name="Scossa F."/>
            <person name="Alseekh S."/>
            <person name="Zhang Q."/>
            <person name="Wang P."/>
            <person name="Xu L."/>
            <person name="Schmidt M.H."/>
            <person name="Jia X."/>
            <person name="Li D."/>
            <person name="Zhu A."/>
            <person name="Guo F."/>
            <person name="Chen W."/>
            <person name="Ni D."/>
            <person name="Usadel B."/>
            <person name="Fernie A.R."/>
            <person name="Wen W."/>
        </authorList>
    </citation>
    <scope>NUCLEOTIDE SEQUENCE [LARGE SCALE GENOMIC DNA]</scope>
    <source>
        <strain evidence="6">cv. G240</strain>
    </source>
</reference>
<dbReference type="PROSITE" id="PS50005">
    <property type="entry name" value="TPR"/>
    <property type="match status" value="1"/>
</dbReference>
<organism evidence="5 6">
    <name type="scientific">Camellia sinensis</name>
    <name type="common">Tea plant</name>
    <name type="synonym">Thea sinensis</name>
    <dbReference type="NCBI Taxonomy" id="4442"/>
    <lineage>
        <taxon>Eukaryota</taxon>
        <taxon>Viridiplantae</taxon>
        <taxon>Streptophyta</taxon>
        <taxon>Embryophyta</taxon>
        <taxon>Tracheophyta</taxon>
        <taxon>Spermatophyta</taxon>
        <taxon>Magnoliopsida</taxon>
        <taxon>eudicotyledons</taxon>
        <taxon>Gunneridae</taxon>
        <taxon>Pentapetalae</taxon>
        <taxon>asterids</taxon>
        <taxon>Ericales</taxon>
        <taxon>Theaceae</taxon>
        <taxon>Camellia</taxon>
    </lineage>
</organism>
<reference evidence="5 6" key="2">
    <citation type="submission" date="2020-07" db="EMBL/GenBank/DDBJ databases">
        <title>Genome assembly of wild tea tree DASZ reveals pedigree and selection history of tea varieties.</title>
        <authorList>
            <person name="Zhang W."/>
        </authorList>
    </citation>
    <scope>NUCLEOTIDE SEQUENCE [LARGE SCALE GENOMIC DNA]</scope>
    <source>
        <strain evidence="6">cv. G240</strain>
        <tissue evidence="5">Leaf</tissue>
    </source>
</reference>
<sequence length="217" mass="23635">MKMVTDIFLQIGLGLITVFMYLWMHNLPQQAFSKLLARRNHSANEAKRHFVKGAQLLDEAKSRSAIDNSAAASLAKSAADEADKAIAIDPKDAAAHILKALALDLQGFRTSALDALDVALSPMAAKSLSAEERSDALIKRAELKVGMSQSERVDSAIADLVESVKLKSENAIAQCVLGECYEKKGMVEEARKAYEEAIRVQPRANVAREALQRLTSK</sequence>
<evidence type="ECO:0000256" key="3">
    <source>
        <dbReference type="PROSITE-ProRule" id="PRU00339"/>
    </source>
</evidence>
<dbReference type="Gene3D" id="1.25.40.10">
    <property type="entry name" value="Tetratricopeptide repeat domain"/>
    <property type="match status" value="1"/>
</dbReference>
<keyword evidence="4" id="KW-1133">Transmembrane helix</keyword>
<dbReference type="Pfam" id="PF07719">
    <property type="entry name" value="TPR_2"/>
    <property type="match status" value="1"/>
</dbReference>
<proteinExistence type="predicted"/>
<evidence type="ECO:0000256" key="4">
    <source>
        <dbReference type="SAM" id="Phobius"/>
    </source>
</evidence>
<dbReference type="AlphaFoldDB" id="A0A7J7GPR6"/>
<dbReference type="EMBL" id="JACBKZ010000009">
    <property type="protein sequence ID" value="KAF5942700.1"/>
    <property type="molecule type" value="Genomic_DNA"/>
</dbReference>
<keyword evidence="1" id="KW-0677">Repeat</keyword>
<evidence type="ECO:0000313" key="5">
    <source>
        <dbReference type="EMBL" id="KAF5942700.1"/>
    </source>
</evidence>
<keyword evidence="4" id="KW-0472">Membrane</keyword>
<dbReference type="SUPFAM" id="SSF48452">
    <property type="entry name" value="TPR-like"/>
    <property type="match status" value="1"/>
</dbReference>
<dbReference type="SMART" id="SM00028">
    <property type="entry name" value="TPR"/>
    <property type="match status" value="1"/>
</dbReference>
<evidence type="ECO:0000313" key="6">
    <source>
        <dbReference type="Proteomes" id="UP000593564"/>
    </source>
</evidence>
<evidence type="ECO:0000256" key="2">
    <source>
        <dbReference type="ARBA" id="ARBA00022803"/>
    </source>
</evidence>
<dbReference type="PANTHER" id="PTHR44858:SF1">
    <property type="entry name" value="UDP-N-ACETYLGLUCOSAMINE--PEPTIDE N-ACETYLGLUCOSAMINYLTRANSFERASE SPINDLY-RELATED"/>
    <property type="match status" value="1"/>
</dbReference>
<protein>
    <submittedName>
        <fullName evidence="5">Uncharacterized protein</fullName>
    </submittedName>
</protein>
<feature type="transmembrane region" description="Helical" evidence="4">
    <location>
        <begin position="7"/>
        <end position="24"/>
    </location>
</feature>
<keyword evidence="4" id="KW-0812">Transmembrane</keyword>
<dbReference type="InterPro" id="IPR013105">
    <property type="entry name" value="TPR_2"/>
</dbReference>
<dbReference type="InterPro" id="IPR011990">
    <property type="entry name" value="TPR-like_helical_dom_sf"/>
</dbReference>
<name>A0A7J7GPR6_CAMSI</name>
<keyword evidence="6" id="KW-1185">Reference proteome</keyword>
<feature type="repeat" description="TPR" evidence="3">
    <location>
        <begin position="171"/>
        <end position="204"/>
    </location>
</feature>
<evidence type="ECO:0000256" key="1">
    <source>
        <dbReference type="ARBA" id="ARBA00022737"/>
    </source>
</evidence>